<organism evidence="1 2">
    <name type="scientific">Fusarium anthophilum</name>
    <dbReference type="NCBI Taxonomy" id="48485"/>
    <lineage>
        <taxon>Eukaryota</taxon>
        <taxon>Fungi</taxon>
        <taxon>Dikarya</taxon>
        <taxon>Ascomycota</taxon>
        <taxon>Pezizomycotina</taxon>
        <taxon>Sordariomycetes</taxon>
        <taxon>Hypocreomycetidae</taxon>
        <taxon>Hypocreales</taxon>
        <taxon>Nectriaceae</taxon>
        <taxon>Fusarium</taxon>
        <taxon>Fusarium fujikuroi species complex</taxon>
    </lineage>
</organism>
<protein>
    <recommendedName>
        <fullName evidence="3">Zn(2)-C6 fungal-type domain-containing protein</fullName>
    </recommendedName>
</protein>
<dbReference type="InterPro" id="IPR036864">
    <property type="entry name" value="Zn2-C6_fun-type_DNA-bd_sf"/>
</dbReference>
<keyword evidence="2" id="KW-1185">Reference proteome</keyword>
<reference evidence="1 2" key="1">
    <citation type="journal article" date="2020" name="BMC Genomics">
        <title>Correction to: Identification and distribution of gene clusters required for synthesis of sphingolipid metabolism inhibitors in diverse species of the filamentous fungus Fusarium.</title>
        <authorList>
            <person name="Kim H.S."/>
            <person name="Lohmar J.M."/>
            <person name="Busman M."/>
            <person name="Brown D.W."/>
            <person name="Naumann T.A."/>
            <person name="Divon H.H."/>
            <person name="Lysoe E."/>
            <person name="Uhlig S."/>
            <person name="Proctor R.H."/>
        </authorList>
    </citation>
    <scope>NUCLEOTIDE SEQUENCE [LARGE SCALE GENOMIC DNA]</scope>
    <source>
        <strain evidence="1 2">NRRL 25214</strain>
    </source>
</reference>
<sequence>MKKTKCDGQTPCKRCRDGQKICNTSARKAIILENTPRGYAEVLEQSQRISIQTVCKLYCMVRNSQPWKLDEPEPQLNEHGQPVAQYIAKILGCVPPNSEIDLPLQSVFPEDESSMEELYQSQVSGIELPYYEVDCGIHGTMNLPLQTGIDDVNHEGTAAADIYNAGESNFALCLLQMAGAMQGDSMLHQGFDEWREHARELIEKPFFTYGKSLKQQKTSLFPHPETQGGGGLPYVGTLHEQASAAEPTNGRLHKRGSSTDVTAGVLDQHKAACIIKDDKHVSGDNPSNEDLFISDTVKLFSARGDSGPIVYDFKGGVVGLLHRGQIPTNSEKPFPTITPIELVFEDIKSFLEDEAEIRIAER</sequence>
<dbReference type="GO" id="GO:0008270">
    <property type="term" value="F:zinc ion binding"/>
    <property type="evidence" value="ECO:0007669"/>
    <property type="project" value="InterPro"/>
</dbReference>
<dbReference type="PANTHER" id="PTHR47655:SF3">
    <property type="entry name" value="ZN(II)2CYS6 TRANSCRIPTION FACTOR (EUROFUNG)"/>
    <property type="match status" value="1"/>
</dbReference>
<evidence type="ECO:0000313" key="2">
    <source>
        <dbReference type="Proteomes" id="UP000573603"/>
    </source>
</evidence>
<dbReference type="InterPro" id="IPR052783">
    <property type="entry name" value="Metabolic/Drug-Res_Regulator"/>
</dbReference>
<name>A0A8H4ZB38_9HYPO</name>
<proteinExistence type="predicted"/>
<evidence type="ECO:0008006" key="3">
    <source>
        <dbReference type="Google" id="ProtNLM"/>
    </source>
</evidence>
<evidence type="ECO:0000313" key="1">
    <source>
        <dbReference type="EMBL" id="KAF5243254.1"/>
    </source>
</evidence>
<dbReference type="GO" id="GO:0000981">
    <property type="term" value="F:DNA-binding transcription factor activity, RNA polymerase II-specific"/>
    <property type="evidence" value="ECO:0007669"/>
    <property type="project" value="InterPro"/>
</dbReference>
<comment type="caution">
    <text evidence="1">The sequence shown here is derived from an EMBL/GenBank/DDBJ whole genome shotgun (WGS) entry which is preliminary data.</text>
</comment>
<dbReference type="EMBL" id="JABEVY010000193">
    <property type="protein sequence ID" value="KAF5243254.1"/>
    <property type="molecule type" value="Genomic_DNA"/>
</dbReference>
<dbReference type="PANTHER" id="PTHR47655">
    <property type="entry name" value="QUINIC ACID UTILIZATION ACTIVATOR"/>
    <property type="match status" value="1"/>
</dbReference>
<gene>
    <name evidence="1" type="ORF">FANTH_8263</name>
</gene>
<dbReference type="Proteomes" id="UP000573603">
    <property type="component" value="Unassembled WGS sequence"/>
</dbReference>
<dbReference type="AlphaFoldDB" id="A0A8H4ZB38"/>
<accession>A0A8H4ZB38</accession>
<dbReference type="Gene3D" id="4.10.240.10">
    <property type="entry name" value="Zn(2)-C6 fungal-type DNA-binding domain"/>
    <property type="match status" value="1"/>
</dbReference>